<feature type="region of interest" description="Disordered" evidence="1">
    <location>
        <begin position="869"/>
        <end position="923"/>
    </location>
</feature>
<dbReference type="EMBL" id="MDYN01000005">
    <property type="protein sequence ID" value="OQD87842.1"/>
    <property type="molecule type" value="Genomic_DNA"/>
</dbReference>
<gene>
    <name evidence="2" type="ORF">PENANT_c005G09492</name>
</gene>
<dbReference type="AlphaFoldDB" id="A0A1V6QFP5"/>
<evidence type="ECO:0000313" key="2">
    <source>
        <dbReference type="EMBL" id="OQD87842.1"/>
    </source>
</evidence>
<protein>
    <submittedName>
        <fullName evidence="2">Uncharacterized protein</fullName>
    </submittedName>
</protein>
<accession>A0A1V6QFP5</accession>
<feature type="compositionally biased region" description="Polar residues" evidence="1">
    <location>
        <begin position="799"/>
        <end position="815"/>
    </location>
</feature>
<keyword evidence="3" id="KW-1185">Reference proteome</keyword>
<proteinExistence type="predicted"/>
<feature type="compositionally biased region" description="Basic and acidic residues" evidence="1">
    <location>
        <begin position="203"/>
        <end position="223"/>
    </location>
</feature>
<dbReference type="Proteomes" id="UP000191672">
    <property type="component" value="Unassembled WGS sequence"/>
</dbReference>
<feature type="region of interest" description="Disordered" evidence="1">
    <location>
        <begin position="174"/>
        <end position="229"/>
    </location>
</feature>
<evidence type="ECO:0000256" key="1">
    <source>
        <dbReference type="SAM" id="MobiDB-lite"/>
    </source>
</evidence>
<evidence type="ECO:0000313" key="3">
    <source>
        <dbReference type="Proteomes" id="UP000191672"/>
    </source>
</evidence>
<feature type="region of interest" description="Disordered" evidence="1">
    <location>
        <begin position="62"/>
        <end position="134"/>
    </location>
</feature>
<feature type="compositionally biased region" description="Basic and acidic residues" evidence="1">
    <location>
        <begin position="70"/>
        <end position="83"/>
    </location>
</feature>
<feature type="region of interest" description="Disordered" evidence="1">
    <location>
        <begin position="795"/>
        <end position="815"/>
    </location>
</feature>
<reference evidence="3" key="1">
    <citation type="journal article" date="2017" name="Nat. Microbiol.">
        <title>Global analysis of biosynthetic gene clusters reveals vast potential of secondary metabolite production in Penicillium species.</title>
        <authorList>
            <person name="Nielsen J.C."/>
            <person name="Grijseels S."/>
            <person name="Prigent S."/>
            <person name="Ji B."/>
            <person name="Dainat J."/>
            <person name="Nielsen K.F."/>
            <person name="Frisvad J.C."/>
            <person name="Workman M."/>
            <person name="Nielsen J."/>
        </authorList>
    </citation>
    <scope>NUCLEOTIDE SEQUENCE [LARGE SCALE GENOMIC DNA]</scope>
    <source>
        <strain evidence="3">IBT 31811</strain>
    </source>
</reference>
<organism evidence="2 3">
    <name type="scientific">Penicillium antarcticum</name>
    <dbReference type="NCBI Taxonomy" id="416450"/>
    <lineage>
        <taxon>Eukaryota</taxon>
        <taxon>Fungi</taxon>
        <taxon>Dikarya</taxon>
        <taxon>Ascomycota</taxon>
        <taxon>Pezizomycotina</taxon>
        <taxon>Eurotiomycetes</taxon>
        <taxon>Eurotiomycetidae</taxon>
        <taxon>Eurotiales</taxon>
        <taxon>Aspergillaceae</taxon>
        <taxon>Penicillium</taxon>
    </lineage>
</organism>
<name>A0A1V6QFP5_9EURO</name>
<feature type="compositionally biased region" description="Low complexity" evidence="1">
    <location>
        <begin position="884"/>
        <end position="906"/>
    </location>
</feature>
<comment type="caution">
    <text evidence="2">The sequence shown here is derived from an EMBL/GenBank/DDBJ whole genome shotgun (WGS) entry which is preliminary data.</text>
</comment>
<sequence>MNNAPAAVGTSPFSNLDIWCDWTGDPNDAVDVSIAIEAWCTPNIRLPVFNIHSPYMIGGPTFSIVPKNNPKSESKRTDADTGARADGASDTTRPFTDSPVTPTHPAKQKGKGKGKKAESDSKSSSKFDRLFDRDGDSGAFSGAESLILSPELPELTKPVDIGVLYTQANTSLSDFLTPSKLPNSRKRTAKAASLPDSIPDEDRDVRYDGDGDGHRPVKPERASPRPSVPSVDVFVAQVPSDNSYNSSPSRLPRPIRIPRQASLDDIGVLPENVPLPTDSAPVSAAEFRRHEGGAPFQRRPWFWDEVLPREDAPEEDAQQDDEEGVFDAWASLGPHDKDYSTRTPLADEKEQKLDAFSTIVSPGNSSRFGGKQDSAVTYGSDGSSGHEDGDAYGVPLARLFTPRISPVPDSNAGAQLIIIGNLLYVQTSLTLSPAIYQLSVTVSLQVRQGQKDWWEVVLTGLPRLRPDEYGYLYFRTPLGQGIEFRTTGFKRNKVAENYLIAQFMVTQRLVVPFRVCDAQFYGFLKDFKVNHLIQSEVKENDIDPLSYIVSYRAMCSIELIQRDFWAEKCSFNLYIHGGPDGVYTGTLLPDQTSLQTIKLDTCTDMCVGNCQVRVTCPRSCLSMFMLAWETSLPYHAAVSWTPQIKTTSLANEAEMKLQLEFAQIKPESSEVEEVEEANPVIQDVVPHREPVVRFVEHKKPNSSRIVQGLWVIWDITSFIFQLIVIMASLTIIYSCSLRKSPGFLSPISGGYTLHCLHQRSFPDIPAASVNFAPQEWPVMETLQVEDFKTEFIESETVDSKTVQPEPTQTKTGPTISSLLSMQGTKASKLEQKQMPLMQERNILIISNVNHKSYMVFPFAKYPKINSTAHLSTTSIPSSPHPGATSTPTSLLTLLPSPTLFTKSPSSSPDPPPSPPSSATSNQR</sequence>
<feature type="compositionally biased region" description="Basic and acidic residues" evidence="1">
    <location>
        <begin position="115"/>
        <end position="134"/>
    </location>
</feature>